<dbReference type="InterPro" id="IPR050979">
    <property type="entry name" value="LD-transpeptidase"/>
</dbReference>
<evidence type="ECO:0000313" key="11">
    <source>
        <dbReference type="Proteomes" id="UP000027451"/>
    </source>
</evidence>
<feature type="active site" description="Nucleophile" evidence="7">
    <location>
        <position position="215"/>
    </location>
</feature>
<evidence type="ECO:0000256" key="8">
    <source>
        <dbReference type="SAM" id="SignalP"/>
    </source>
</evidence>
<dbReference type="UniPathway" id="UPA00219"/>
<evidence type="ECO:0000259" key="9">
    <source>
        <dbReference type="PROSITE" id="PS52029"/>
    </source>
</evidence>
<dbReference type="RefSeq" id="WP_075583551.1">
    <property type="nucleotide sequence ID" value="NZ_JFHD01000024.1"/>
</dbReference>
<dbReference type="GO" id="GO:0018104">
    <property type="term" value="P:peptidoglycan-protein cross-linking"/>
    <property type="evidence" value="ECO:0007669"/>
    <property type="project" value="TreeGrafter"/>
</dbReference>
<evidence type="ECO:0000256" key="3">
    <source>
        <dbReference type="ARBA" id="ARBA00022679"/>
    </source>
</evidence>
<keyword evidence="11" id="KW-1185">Reference proteome</keyword>
<dbReference type="EMBL" id="JFHD01000024">
    <property type="protein sequence ID" value="KDR27555.1"/>
    <property type="molecule type" value="Genomic_DNA"/>
</dbReference>
<keyword evidence="8" id="KW-0732">Signal</keyword>
<dbReference type="GO" id="GO:0005576">
    <property type="term" value="C:extracellular region"/>
    <property type="evidence" value="ECO:0007669"/>
    <property type="project" value="TreeGrafter"/>
</dbReference>
<dbReference type="GO" id="GO:0016740">
    <property type="term" value="F:transferase activity"/>
    <property type="evidence" value="ECO:0007669"/>
    <property type="project" value="UniProtKB-KW"/>
</dbReference>
<feature type="active site" description="Proton donor/acceptor" evidence="7">
    <location>
        <position position="198"/>
    </location>
</feature>
<feature type="domain" description="L,D-TPase catalytic" evidence="9">
    <location>
        <begin position="117"/>
        <end position="240"/>
    </location>
</feature>
<dbReference type="Proteomes" id="UP000027451">
    <property type="component" value="Unassembled WGS sequence"/>
</dbReference>
<evidence type="ECO:0000256" key="4">
    <source>
        <dbReference type="ARBA" id="ARBA00022960"/>
    </source>
</evidence>
<dbReference type="Gene3D" id="2.40.440.10">
    <property type="entry name" value="L,D-transpeptidase catalytic domain-like"/>
    <property type="match status" value="1"/>
</dbReference>
<feature type="signal peptide" evidence="8">
    <location>
        <begin position="1"/>
        <end position="23"/>
    </location>
</feature>
<organism evidence="10 11">
    <name type="scientific">Caballeronia zhejiangensis</name>
    <dbReference type="NCBI Taxonomy" id="871203"/>
    <lineage>
        <taxon>Bacteria</taxon>
        <taxon>Pseudomonadati</taxon>
        <taxon>Pseudomonadota</taxon>
        <taxon>Betaproteobacteria</taxon>
        <taxon>Burkholderiales</taxon>
        <taxon>Burkholderiaceae</taxon>
        <taxon>Caballeronia</taxon>
    </lineage>
</organism>
<dbReference type="PANTHER" id="PTHR30582">
    <property type="entry name" value="L,D-TRANSPEPTIDASE"/>
    <property type="match status" value="1"/>
</dbReference>
<dbReference type="PROSITE" id="PS52029">
    <property type="entry name" value="LD_TPASE"/>
    <property type="match status" value="1"/>
</dbReference>
<dbReference type="InterPro" id="IPR005490">
    <property type="entry name" value="LD_TPept_cat_dom"/>
</dbReference>
<proteinExistence type="inferred from homology"/>
<comment type="similarity">
    <text evidence="2">Belongs to the YkuD family.</text>
</comment>
<evidence type="ECO:0000256" key="5">
    <source>
        <dbReference type="ARBA" id="ARBA00022984"/>
    </source>
</evidence>
<dbReference type="GO" id="GO:0071972">
    <property type="term" value="F:peptidoglycan L,D-transpeptidase activity"/>
    <property type="evidence" value="ECO:0007669"/>
    <property type="project" value="TreeGrafter"/>
</dbReference>
<keyword evidence="4 7" id="KW-0133">Cell shape</keyword>
<evidence type="ECO:0000313" key="10">
    <source>
        <dbReference type="EMBL" id="KDR27555.1"/>
    </source>
</evidence>
<comment type="pathway">
    <text evidence="1 7">Cell wall biogenesis; peptidoglycan biosynthesis.</text>
</comment>
<keyword evidence="3" id="KW-0808">Transferase</keyword>
<comment type="caution">
    <text evidence="10">The sequence shown here is derived from an EMBL/GenBank/DDBJ whole genome shotgun (WGS) entry which is preliminary data.</text>
</comment>
<protein>
    <recommendedName>
        <fullName evidence="9">L,D-TPase catalytic domain-containing protein</fullName>
    </recommendedName>
</protein>
<dbReference type="AlphaFoldDB" id="A0A656QG20"/>
<evidence type="ECO:0000256" key="7">
    <source>
        <dbReference type="PROSITE-ProRule" id="PRU01373"/>
    </source>
</evidence>
<dbReference type="CDD" id="cd16913">
    <property type="entry name" value="YkuD_like"/>
    <property type="match status" value="1"/>
</dbReference>
<evidence type="ECO:0000256" key="6">
    <source>
        <dbReference type="ARBA" id="ARBA00023316"/>
    </source>
</evidence>
<dbReference type="InterPro" id="IPR038063">
    <property type="entry name" value="Transpep_catalytic_dom"/>
</dbReference>
<dbReference type="SUPFAM" id="SSF141523">
    <property type="entry name" value="L,D-transpeptidase catalytic domain-like"/>
    <property type="match status" value="1"/>
</dbReference>
<accession>A0A656QG20</accession>
<evidence type="ECO:0000256" key="1">
    <source>
        <dbReference type="ARBA" id="ARBA00004752"/>
    </source>
</evidence>
<gene>
    <name evidence="10" type="ORF">BG60_17075</name>
</gene>
<dbReference type="PANTHER" id="PTHR30582:SF33">
    <property type="entry name" value="EXPORTED PROTEIN"/>
    <property type="match status" value="1"/>
</dbReference>
<feature type="chain" id="PRO_5024856281" description="L,D-TPase catalytic domain-containing protein" evidence="8">
    <location>
        <begin position="24"/>
        <end position="257"/>
    </location>
</feature>
<dbReference type="OrthoDB" id="8887048at2"/>
<reference evidence="10 11" key="1">
    <citation type="submission" date="2014-03" db="EMBL/GenBank/DDBJ databases">
        <title>Draft Genome Sequences of Four Burkholderia Strains.</title>
        <authorList>
            <person name="Liu X.Y."/>
            <person name="Li C.X."/>
            <person name="Xu J.H."/>
        </authorList>
    </citation>
    <scope>NUCLEOTIDE SEQUENCE [LARGE SCALE GENOMIC DNA]</scope>
    <source>
        <strain evidence="10 11">OP-1</strain>
    </source>
</reference>
<keyword evidence="5 7" id="KW-0573">Peptidoglycan synthesis</keyword>
<dbReference type="Pfam" id="PF03734">
    <property type="entry name" value="YkuD"/>
    <property type="match status" value="1"/>
</dbReference>
<dbReference type="GO" id="GO:0071555">
    <property type="term" value="P:cell wall organization"/>
    <property type="evidence" value="ECO:0007669"/>
    <property type="project" value="UniProtKB-UniRule"/>
</dbReference>
<keyword evidence="6 7" id="KW-0961">Cell wall biogenesis/degradation</keyword>
<evidence type="ECO:0000256" key="2">
    <source>
        <dbReference type="ARBA" id="ARBA00005992"/>
    </source>
</evidence>
<dbReference type="GO" id="GO:0008360">
    <property type="term" value="P:regulation of cell shape"/>
    <property type="evidence" value="ECO:0007669"/>
    <property type="project" value="UniProtKB-UniRule"/>
</dbReference>
<sequence length="257" mass="27217">MGQRRWKWLAVGVVAVLALGALAASVNVMPSDAAANVSMEAVASSPVLASDPLKGLSVVDAIEVIQAQASASYAANPAIEPHDGKTAGPVVPDGFSFDRAPTPASTTVPSICSKAKHIICVDKTTFTATVYKNGIAQWSYYVRPGDARGARYATGEGRGRIAFKSRHHISKAYGTPMPYAMFIAWDKDQDKHSGQAFHLSYDFQNQGYEGASHGCMGVGSEAVMQRLWETSPVGTQVYVYRSSKDPSEAVADGSSPG</sequence>
<name>A0A656QG20_9BURK</name>